<dbReference type="EMBL" id="LSSK01000304">
    <property type="protein sequence ID" value="OMH83814.1"/>
    <property type="molecule type" value="Genomic_DNA"/>
</dbReference>
<organism evidence="1 2">
    <name type="scientific">Zancudomyces culisetae</name>
    <name type="common">Gut fungus</name>
    <name type="synonym">Smittium culisetae</name>
    <dbReference type="NCBI Taxonomy" id="1213189"/>
    <lineage>
        <taxon>Eukaryota</taxon>
        <taxon>Fungi</taxon>
        <taxon>Fungi incertae sedis</taxon>
        <taxon>Zoopagomycota</taxon>
        <taxon>Kickxellomycotina</taxon>
        <taxon>Harpellomycetes</taxon>
        <taxon>Harpellales</taxon>
        <taxon>Legeriomycetaceae</taxon>
        <taxon>Zancudomyces</taxon>
    </lineage>
</organism>
<sequence>MTLPKLVFSSVSGAIPTLKLSSSNSSLRISFASFIVNETPFPPDSLESMNSSFKTVPVISTIPVNIIDKHSFFPKNNKFVLYSFC</sequence>
<name>A0A1R1PS83_ZANCU</name>
<comment type="caution">
    <text evidence="1">The sequence shown here is derived from an EMBL/GenBank/DDBJ whole genome shotgun (WGS) entry which is preliminary data.</text>
</comment>
<evidence type="ECO:0000313" key="2">
    <source>
        <dbReference type="Proteomes" id="UP000188320"/>
    </source>
</evidence>
<reference evidence="2" key="1">
    <citation type="submission" date="2017-01" db="EMBL/GenBank/DDBJ databases">
        <authorList>
            <person name="Wang Y."/>
            <person name="White M."/>
            <person name="Kvist S."/>
            <person name="Moncalvo J.-M."/>
        </authorList>
    </citation>
    <scope>NUCLEOTIDE SEQUENCE [LARGE SCALE GENOMIC DNA]</scope>
    <source>
        <strain evidence="2">COL-18-3</strain>
    </source>
</reference>
<dbReference type="Proteomes" id="UP000188320">
    <property type="component" value="Unassembled WGS sequence"/>
</dbReference>
<dbReference type="AlphaFoldDB" id="A0A1R1PS83"/>
<protein>
    <submittedName>
        <fullName evidence="1">Uncharacterized protein</fullName>
    </submittedName>
</protein>
<gene>
    <name evidence="1" type="ORF">AX774_g2664</name>
</gene>
<proteinExistence type="predicted"/>
<keyword evidence="2" id="KW-1185">Reference proteome</keyword>
<evidence type="ECO:0000313" key="1">
    <source>
        <dbReference type="EMBL" id="OMH83814.1"/>
    </source>
</evidence>
<accession>A0A1R1PS83</accession>